<reference evidence="2" key="1">
    <citation type="submission" date="2010-11" db="EMBL/GenBank/DDBJ databases">
        <title>The complete genome of Mahella australiensis DSM 15567.</title>
        <authorList>
            <consortium name="US DOE Joint Genome Institute (JGI-PGF)"/>
            <person name="Lucas S."/>
            <person name="Copeland A."/>
            <person name="Lapidus A."/>
            <person name="Bruce D."/>
            <person name="Goodwin L."/>
            <person name="Pitluck S."/>
            <person name="Kyrpides N."/>
            <person name="Mavromatis K."/>
            <person name="Pagani I."/>
            <person name="Ivanova N."/>
            <person name="Teshima H."/>
            <person name="Brettin T."/>
            <person name="Detter J.C."/>
            <person name="Han C."/>
            <person name="Tapia R."/>
            <person name="Land M."/>
            <person name="Hauser L."/>
            <person name="Markowitz V."/>
            <person name="Cheng J.-F."/>
            <person name="Hugenholtz P."/>
            <person name="Woyke T."/>
            <person name="Wu D."/>
            <person name="Spring S."/>
            <person name="Pukall R."/>
            <person name="Steenblock K."/>
            <person name="Schneider S."/>
            <person name="Klenk H.-P."/>
            <person name="Eisen J.A."/>
        </authorList>
    </citation>
    <scope>NUCLEOTIDE SEQUENCE [LARGE SCALE GENOMIC DNA]</scope>
    <source>
        <strain evidence="2">DSM 15567 / CIP 107919 / 50-1 BON</strain>
    </source>
</reference>
<evidence type="ECO:0000313" key="2">
    <source>
        <dbReference type="Proteomes" id="UP000008457"/>
    </source>
</evidence>
<evidence type="ECO:0000313" key="1">
    <source>
        <dbReference type="EMBL" id="AEE95869.1"/>
    </source>
</evidence>
<dbReference type="AlphaFoldDB" id="F4A0J0"/>
<dbReference type="RefSeq" id="WP_013780302.1">
    <property type="nucleotide sequence ID" value="NC_015520.1"/>
</dbReference>
<dbReference type="STRING" id="697281.Mahau_0666"/>
<evidence type="ECO:0008006" key="3">
    <source>
        <dbReference type="Google" id="ProtNLM"/>
    </source>
</evidence>
<dbReference type="KEGG" id="mas:Mahau_0666"/>
<keyword evidence="2" id="KW-1185">Reference proteome</keyword>
<protein>
    <recommendedName>
        <fullName evidence="3">YqzL family protein</fullName>
    </recommendedName>
</protein>
<dbReference type="OrthoDB" id="1956766at2"/>
<dbReference type="EMBL" id="CP002360">
    <property type="protein sequence ID" value="AEE95869.1"/>
    <property type="molecule type" value="Genomic_DNA"/>
</dbReference>
<proteinExistence type="predicted"/>
<gene>
    <name evidence="1" type="ordered locus">Mahau_0666</name>
</gene>
<dbReference type="InterPro" id="IPR025617">
    <property type="entry name" value="YqzL"/>
</dbReference>
<dbReference type="Proteomes" id="UP000008457">
    <property type="component" value="Chromosome"/>
</dbReference>
<name>F4A0J0_MAHA5</name>
<organism evidence="1 2">
    <name type="scientific">Mahella australiensis (strain DSM 15567 / CIP 107919 / 50-1 BON)</name>
    <dbReference type="NCBI Taxonomy" id="697281"/>
    <lineage>
        <taxon>Bacteria</taxon>
        <taxon>Bacillati</taxon>
        <taxon>Bacillota</taxon>
        <taxon>Clostridia</taxon>
        <taxon>Thermoanaerobacterales</taxon>
        <taxon>Thermoanaerobacterales Family IV. Incertae Sedis</taxon>
        <taxon>Mahella</taxon>
    </lineage>
</organism>
<sequence length="47" mass="5723">MTIDQLWRLFEETGDIGYYLFYKALQHEKDEDENMPIRDDVPLNDMN</sequence>
<dbReference type="Pfam" id="PF14006">
    <property type="entry name" value="YqzL"/>
    <property type="match status" value="1"/>
</dbReference>
<accession>F4A0J0</accession>
<reference evidence="1 2" key="2">
    <citation type="journal article" date="2011" name="Stand. Genomic Sci.">
        <title>Complete genome sequence of Mahella australiensis type strain (50-1 BON).</title>
        <authorList>
            <person name="Sikorski J."/>
            <person name="Teshima H."/>
            <person name="Nolan M."/>
            <person name="Lucas S."/>
            <person name="Hammon N."/>
            <person name="Deshpande S."/>
            <person name="Cheng J.F."/>
            <person name="Pitluck S."/>
            <person name="Liolios K."/>
            <person name="Pagani I."/>
            <person name="Ivanova N."/>
            <person name="Huntemann M."/>
            <person name="Mavromatis K."/>
            <person name="Ovchinikova G."/>
            <person name="Pati A."/>
            <person name="Tapia R."/>
            <person name="Han C."/>
            <person name="Goodwin L."/>
            <person name="Chen A."/>
            <person name="Palaniappan K."/>
            <person name="Land M."/>
            <person name="Hauser L."/>
            <person name="Ngatchou-Djao O.D."/>
            <person name="Rohde M."/>
            <person name="Pukall R."/>
            <person name="Spring S."/>
            <person name="Abt B."/>
            <person name="Goker M."/>
            <person name="Detter J.C."/>
            <person name="Woyke T."/>
            <person name="Bristow J."/>
            <person name="Markowitz V."/>
            <person name="Hugenholtz P."/>
            <person name="Eisen J.A."/>
            <person name="Kyrpides N.C."/>
            <person name="Klenk H.P."/>
            <person name="Lapidus A."/>
        </authorList>
    </citation>
    <scope>NUCLEOTIDE SEQUENCE [LARGE SCALE GENOMIC DNA]</scope>
    <source>
        <strain evidence="2">DSM 15567 / CIP 107919 / 50-1 BON</strain>
    </source>
</reference>
<dbReference type="HOGENOM" id="CLU_3169938_0_0_9"/>